<evidence type="ECO:0000313" key="1">
    <source>
        <dbReference type="EMBL" id="AFK04130.1"/>
    </source>
</evidence>
<keyword evidence="2" id="KW-1185">Reference proteome</keyword>
<dbReference type="RefSeq" id="WP_015029824.1">
    <property type="nucleotide sequence ID" value="NC_018748.1"/>
</dbReference>
<protein>
    <submittedName>
        <fullName evidence="1">Uncharacterized protein</fullName>
    </submittedName>
</protein>
<organism evidence="1 2">
    <name type="scientific">Emticicia oligotrophica (strain DSM 17448 / CIP 109782 / MTCC 6937 / GPTSA100-15)</name>
    <dbReference type="NCBI Taxonomy" id="929562"/>
    <lineage>
        <taxon>Bacteria</taxon>
        <taxon>Pseudomonadati</taxon>
        <taxon>Bacteroidota</taxon>
        <taxon>Cytophagia</taxon>
        <taxon>Cytophagales</taxon>
        <taxon>Leadbetterellaceae</taxon>
        <taxon>Emticicia</taxon>
    </lineage>
</organism>
<accession>A0ABM5N409</accession>
<dbReference type="Proteomes" id="UP000002875">
    <property type="component" value="Chromosome"/>
</dbReference>
<proteinExistence type="predicted"/>
<gene>
    <name evidence="1" type="ordered locus">Emtol_2997</name>
</gene>
<evidence type="ECO:0000313" key="2">
    <source>
        <dbReference type="Proteomes" id="UP000002875"/>
    </source>
</evidence>
<reference evidence="1 2" key="1">
    <citation type="submission" date="2011-07" db="EMBL/GenBank/DDBJ databases">
        <title>The complete genome of chromosome of Emticicia oligotrophica DSM 17448.</title>
        <authorList>
            <consortium name="US DOE Joint Genome Institute (JGI-PGF)"/>
            <person name="Lucas S."/>
            <person name="Han J."/>
            <person name="Lapidus A."/>
            <person name="Bruce D."/>
            <person name="Goodwin L."/>
            <person name="Pitluck S."/>
            <person name="Peters L."/>
            <person name="Kyrpides N."/>
            <person name="Mavromatis K."/>
            <person name="Ivanova N."/>
            <person name="Ovchinnikova G."/>
            <person name="Teshima H."/>
            <person name="Detter J.C."/>
            <person name="Tapia R."/>
            <person name="Han C."/>
            <person name="Land M."/>
            <person name="Hauser L."/>
            <person name="Markowitz V."/>
            <person name="Cheng J.-F."/>
            <person name="Hugenholtz P."/>
            <person name="Woyke T."/>
            <person name="Wu D."/>
            <person name="Tindall B."/>
            <person name="Pomrenke H."/>
            <person name="Brambilla E."/>
            <person name="Klenk H.-P."/>
            <person name="Eisen J.A."/>
        </authorList>
    </citation>
    <scope>NUCLEOTIDE SEQUENCE [LARGE SCALE GENOMIC DNA]</scope>
    <source>
        <strain evidence="1 2">DSM 17448</strain>
    </source>
</reference>
<name>A0ABM5N409_EMTOG</name>
<sequence>MTKEDILRAYLEDNLFLEKKYLKEGEANKYKWSSLTGNYLIDVIKIAIEGEVTKESSNVTEKKINTLMNRQS</sequence>
<dbReference type="EMBL" id="CP002961">
    <property type="protein sequence ID" value="AFK04130.1"/>
    <property type="molecule type" value="Genomic_DNA"/>
</dbReference>